<evidence type="ECO:0000313" key="2">
    <source>
        <dbReference type="Proteomes" id="UP000030780"/>
    </source>
</evidence>
<protein>
    <submittedName>
        <fullName evidence="1">Uncharacterized protein</fullName>
    </submittedName>
</protein>
<dbReference type="VEuPathDB" id="AmoebaDB:KM1_280010"/>
<dbReference type="Proteomes" id="UP000030780">
    <property type="component" value="Unassembled WGS sequence"/>
</dbReference>
<gene>
    <name evidence="1" type="ORF">KM1_280010</name>
</gene>
<reference evidence="1 2" key="1">
    <citation type="submission" date="2013-01" db="EMBL/GenBank/DDBJ databases">
        <authorList>
            <person name="Inman J."/>
            <person name="Zafar N."/>
            <person name="Lorenzi H."/>
            <person name="Caler E."/>
        </authorList>
    </citation>
    <scope>NUCLEOTIDE SEQUENCE [LARGE SCALE GENOMIC DNA]</scope>
    <source>
        <strain evidence="1 2">HM-3:IMSS</strain>
    </source>
</reference>
<organism evidence="1 2">
    <name type="scientific">Entamoeba histolytica HM-3:IMSS</name>
    <dbReference type="NCBI Taxonomy" id="885315"/>
    <lineage>
        <taxon>Eukaryota</taxon>
        <taxon>Amoebozoa</taxon>
        <taxon>Evosea</taxon>
        <taxon>Archamoebae</taxon>
        <taxon>Mastigamoebida</taxon>
        <taxon>Entamoebidae</taxon>
        <taxon>Entamoeba</taxon>
    </lineage>
</organism>
<accession>M7WG67</accession>
<proteinExistence type="predicted"/>
<dbReference type="EMBL" id="KB637335">
    <property type="protein sequence ID" value="EMS16810.1"/>
    <property type="molecule type" value="Genomic_DNA"/>
</dbReference>
<feature type="non-terminal residue" evidence="1">
    <location>
        <position position="32"/>
    </location>
</feature>
<name>M7WG67_ENTHI</name>
<sequence>MEEDIKDIIENSWQQEPRERISIERIVRMLET</sequence>
<evidence type="ECO:0000313" key="1">
    <source>
        <dbReference type="EMBL" id="EMS16810.1"/>
    </source>
</evidence>
<dbReference type="AlphaFoldDB" id="M7WG67"/>